<evidence type="ECO:0000313" key="1">
    <source>
        <dbReference type="EMBL" id="AND75215.1"/>
    </source>
</evidence>
<organism evidence="1 2">
    <name type="scientific">Acinetobacter phage vB_AbaM_ME3</name>
    <dbReference type="NCBI Taxonomy" id="1837876"/>
    <lineage>
        <taxon>Viruses</taxon>
        <taxon>Duplodnaviria</taxon>
        <taxon>Heunggongvirae</taxon>
        <taxon>Uroviricota</taxon>
        <taxon>Caudoviricetes</taxon>
        <taxon>Metrivirus</taxon>
        <taxon>Metrivirus ME3</taxon>
    </lineage>
</organism>
<gene>
    <name evidence="1" type="ORF">ME3_54</name>
</gene>
<dbReference type="Proteomes" id="UP000225947">
    <property type="component" value="Segment"/>
</dbReference>
<protein>
    <submittedName>
        <fullName evidence="1">Uncharacterized protein</fullName>
    </submittedName>
</protein>
<keyword evidence="2" id="KW-1185">Reference proteome</keyword>
<proteinExistence type="predicted"/>
<sequence length="149" mass="16701">MAIKEDYFDGDGVNTVFKTSLNYAINTVTAFLVGDTSITPVTVQTLGEGYIVLDVPPMIGERLKIQYTIEGTLPTDNKEEYDIKKRIVELEKAVKALHETNIALTQALNNRINISAFQAWTRLIEKKLGITLVDKNLGYISQELYTSDK</sequence>
<dbReference type="EMBL" id="KU935715">
    <property type="protein sequence ID" value="AND75215.1"/>
    <property type="molecule type" value="Genomic_DNA"/>
</dbReference>
<reference evidence="2" key="1">
    <citation type="submission" date="2016-03" db="EMBL/GenBank/DDBJ databases">
        <title>Characterization of Acinetobacter baumannii phage vB_AbaM_ME3.</title>
        <authorList>
            <person name="Buttimer C.T.H."/>
            <person name="Elbreki M."/>
            <person name="Coffey A."/>
        </authorList>
    </citation>
    <scope>NUCLEOTIDE SEQUENCE [LARGE SCALE GENOMIC DNA]</scope>
</reference>
<accession>A0A172Q048</accession>
<name>A0A172Q048_9CAUD</name>
<evidence type="ECO:0000313" key="2">
    <source>
        <dbReference type="Proteomes" id="UP000225947"/>
    </source>
</evidence>